<sequence length="225" mass="24862">MENKRLPYPEAVIFDMDGTLFQTETLLEHAHEKLFQQLRQEGLYDLETPPLESVLSCLGMLLEDIWNNVMPDASPEACKRADELLLMHELSCIEGGQGVLYPHVAETLSALKERGIKLFVASNGLQPYVEHIVLHRKLGHLFDGLYTAGGRQTASKVDLVAILLKERGIGGGWMVGDRSSDVEAGKRNGLQVVGCRYAAFGAASELEGSDAVITDFRQLRDLLPE</sequence>
<dbReference type="PANTHER" id="PTHR43434:SF1">
    <property type="entry name" value="PHOSPHOGLYCOLATE PHOSPHATASE"/>
    <property type="match status" value="1"/>
</dbReference>
<evidence type="ECO:0000313" key="2">
    <source>
        <dbReference type="Proteomes" id="UP000053750"/>
    </source>
</evidence>
<dbReference type="InterPro" id="IPR050155">
    <property type="entry name" value="HAD-like_hydrolase_sf"/>
</dbReference>
<dbReference type="EMBL" id="JFHU01000024">
    <property type="protein sequence ID" value="EXX91730.1"/>
    <property type="molecule type" value="Genomic_DNA"/>
</dbReference>
<dbReference type="Proteomes" id="UP000053750">
    <property type="component" value="Unassembled WGS sequence"/>
</dbReference>
<reference evidence="1 2" key="1">
    <citation type="submission" date="2014-02" db="EMBL/GenBank/DDBJ databases">
        <title>Genome sequence of Paenibacillus darwinianus reveals adaptive mechanisms for survival in Antarctic soils.</title>
        <authorList>
            <person name="Dsouza M."/>
            <person name="Taylor M.W."/>
            <person name="Turner S.J."/>
            <person name="Aislabie J."/>
        </authorList>
    </citation>
    <scope>NUCLEOTIDE SEQUENCE [LARGE SCALE GENOMIC DNA]</scope>
    <source>
        <strain evidence="1 2">CE1</strain>
    </source>
</reference>
<organism evidence="1 2">
    <name type="scientific">Paenibacillus darwinianus</name>
    <dbReference type="NCBI Taxonomy" id="1380763"/>
    <lineage>
        <taxon>Bacteria</taxon>
        <taxon>Bacillati</taxon>
        <taxon>Bacillota</taxon>
        <taxon>Bacilli</taxon>
        <taxon>Bacillales</taxon>
        <taxon>Paenibacillaceae</taxon>
        <taxon>Paenibacillus</taxon>
    </lineage>
</organism>
<dbReference type="SFLD" id="SFLDG01129">
    <property type="entry name" value="C1.5:_HAD__Beta-PGM__Phosphata"/>
    <property type="match status" value="1"/>
</dbReference>
<dbReference type="GO" id="GO:0008967">
    <property type="term" value="F:phosphoglycolate phosphatase activity"/>
    <property type="evidence" value="ECO:0007669"/>
    <property type="project" value="TreeGrafter"/>
</dbReference>
<gene>
    <name evidence="1" type="ORF">BG53_09365</name>
</gene>
<protein>
    <submittedName>
        <fullName evidence="1">Haloacid dehalogenase</fullName>
    </submittedName>
</protein>
<dbReference type="InterPro" id="IPR023198">
    <property type="entry name" value="PGP-like_dom2"/>
</dbReference>
<comment type="caution">
    <text evidence="1">The sequence shown here is derived from an EMBL/GenBank/DDBJ whole genome shotgun (WGS) entry which is preliminary data.</text>
</comment>
<dbReference type="Gene3D" id="1.10.150.240">
    <property type="entry name" value="Putative phosphatase, domain 2"/>
    <property type="match status" value="1"/>
</dbReference>
<accession>A0A9W5S3R6</accession>
<name>A0A9W5S3R6_9BACL</name>
<dbReference type="AlphaFoldDB" id="A0A9W5S3R6"/>
<dbReference type="GO" id="GO:0006281">
    <property type="term" value="P:DNA repair"/>
    <property type="evidence" value="ECO:0007669"/>
    <property type="project" value="TreeGrafter"/>
</dbReference>
<dbReference type="Pfam" id="PF13419">
    <property type="entry name" value="HAD_2"/>
    <property type="match status" value="1"/>
</dbReference>
<dbReference type="SFLD" id="SFLDS00003">
    <property type="entry name" value="Haloacid_Dehalogenase"/>
    <property type="match status" value="1"/>
</dbReference>
<keyword evidence="2" id="KW-1185">Reference proteome</keyword>
<dbReference type="Gene3D" id="3.40.50.1000">
    <property type="entry name" value="HAD superfamily/HAD-like"/>
    <property type="match status" value="1"/>
</dbReference>
<dbReference type="OrthoDB" id="9792518at2"/>
<dbReference type="InterPro" id="IPR023214">
    <property type="entry name" value="HAD_sf"/>
</dbReference>
<dbReference type="PANTHER" id="PTHR43434">
    <property type="entry name" value="PHOSPHOGLYCOLATE PHOSPHATASE"/>
    <property type="match status" value="1"/>
</dbReference>
<dbReference type="InterPro" id="IPR036412">
    <property type="entry name" value="HAD-like_sf"/>
</dbReference>
<dbReference type="SUPFAM" id="SSF56784">
    <property type="entry name" value="HAD-like"/>
    <property type="match status" value="1"/>
</dbReference>
<dbReference type="RefSeq" id="WP_036585658.1">
    <property type="nucleotide sequence ID" value="NZ_KK082115.1"/>
</dbReference>
<proteinExistence type="predicted"/>
<evidence type="ECO:0000313" key="1">
    <source>
        <dbReference type="EMBL" id="EXX91730.1"/>
    </source>
</evidence>
<dbReference type="InterPro" id="IPR041492">
    <property type="entry name" value="HAD_2"/>
</dbReference>